<organism evidence="2 3">
    <name type="scientific">Saccharothrix lopnurensis</name>
    <dbReference type="NCBI Taxonomy" id="1670621"/>
    <lineage>
        <taxon>Bacteria</taxon>
        <taxon>Bacillati</taxon>
        <taxon>Actinomycetota</taxon>
        <taxon>Actinomycetes</taxon>
        <taxon>Pseudonocardiales</taxon>
        <taxon>Pseudonocardiaceae</taxon>
        <taxon>Saccharothrix</taxon>
    </lineage>
</organism>
<dbReference type="SUPFAM" id="SSF48452">
    <property type="entry name" value="TPR-like"/>
    <property type="match status" value="1"/>
</dbReference>
<dbReference type="Proteomes" id="UP001596220">
    <property type="component" value="Unassembled WGS sequence"/>
</dbReference>
<dbReference type="RefSeq" id="WP_380638483.1">
    <property type="nucleotide sequence ID" value="NZ_JBHSQO010000025.1"/>
</dbReference>
<name>A0ABW1PAW2_9PSEU</name>
<evidence type="ECO:0000313" key="2">
    <source>
        <dbReference type="EMBL" id="MFC6092193.1"/>
    </source>
</evidence>
<comment type="caution">
    <text evidence="2">The sequence shown here is derived from an EMBL/GenBank/DDBJ whole genome shotgun (WGS) entry which is preliminary data.</text>
</comment>
<dbReference type="Gene3D" id="1.25.40.10">
    <property type="entry name" value="Tetratricopeptide repeat domain"/>
    <property type="match status" value="1"/>
</dbReference>
<protein>
    <submittedName>
        <fullName evidence="2">Tetratricopeptide repeat protein</fullName>
    </submittedName>
</protein>
<proteinExistence type="predicted"/>
<evidence type="ECO:0000256" key="1">
    <source>
        <dbReference type="SAM" id="MobiDB-lite"/>
    </source>
</evidence>
<accession>A0ABW1PAW2</accession>
<keyword evidence="3" id="KW-1185">Reference proteome</keyword>
<dbReference type="Pfam" id="PF13432">
    <property type="entry name" value="TPR_16"/>
    <property type="match status" value="1"/>
</dbReference>
<feature type="region of interest" description="Disordered" evidence="1">
    <location>
        <begin position="116"/>
        <end position="142"/>
    </location>
</feature>
<evidence type="ECO:0000313" key="3">
    <source>
        <dbReference type="Proteomes" id="UP001596220"/>
    </source>
</evidence>
<gene>
    <name evidence="2" type="ORF">ACFP3R_23230</name>
</gene>
<sequence>MTDVVELLRRGRGFLAAGDPSGAARYLAEAAEQAPRDRTVLTELALAHFRSASLGRAERVLTELVGLDPADGYARLLLGRTLSRLGRHAEALPQLKLAAALTGDPEVEREVARVRARVTPTTTTPDVAPDVTTAPEAPPRAP</sequence>
<reference evidence="3" key="1">
    <citation type="journal article" date="2019" name="Int. J. Syst. Evol. Microbiol.">
        <title>The Global Catalogue of Microorganisms (GCM) 10K type strain sequencing project: providing services to taxonomists for standard genome sequencing and annotation.</title>
        <authorList>
            <consortium name="The Broad Institute Genomics Platform"/>
            <consortium name="The Broad Institute Genome Sequencing Center for Infectious Disease"/>
            <person name="Wu L."/>
            <person name="Ma J."/>
        </authorList>
    </citation>
    <scope>NUCLEOTIDE SEQUENCE [LARGE SCALE GENOMIC DNA]</scope>
    <source>
        <strain evidence="3">CGMCC 4.7246</strain>
    </source>
</reference>
<feature type="compositionally biased region" description="Low complexity" evidence="1">
    <location>
        <begin position="117"/>
        <end position="135"/>
    </location>
</feature>
<dbReference type="InterPro" id="IPR011990">
    <property type="entry name" value="TPR-like_helical_dom_sf"/>
</dbReference>
<dbReference type="EMBL" id="JBHSQO010000025">
    <property type="protein sequence ID" value="MFC6092193.1"/>
    <property type="molecule type" value="Genomic_DNA"/>
</dbReference>